<dbReference type="AlphaFoldDB" id="A0A0P9AFM7"/>
<accession>A0A0P9AFM7</accession>
<gene>
    <name evidence="2" type="primary">Dana\GF27596</name>
    <name evidence="2" type="ORF">GF27596</name>
</gene>
<reference evidence="2 3" key="1">
    <citation type="journal article" date="2007" name="Nature">
        <title>Evolution of genes and genomes on the Drosophila phylogeny.</title>
        <authorList>
            <consortium name="Drosophila 12 Genomes Consortium"/>
            <person name="Clark A.G."/>
            <person name="Eisen M.B."/>
            <person name="Smith D.R."/>
            <person name="Bergman C.M."/>
            <person name="Oliver B."/>
            <person name="Markow T.A."/>
            <person name="Kaufman T.C."/>
            <person name="Kellis M."/>
            <person name="Gelbart W."/>
            <person name="Iyer V.N."/>
            <person name="Pollard D.A."/>
            <person name="Sackton T.B."/>
            <person name="Larracuente A.M."/>
            <person name="Singh N.D."/>
            <person name="Abad J.P."/>
            <person name="Abt D.N."/>
            <person name="Adryan B."/>
            <person name="Aguade M."/>
            <person name="Akashi H."/>
            <person name="Anderson W.W."/>
            <person name="Aquadro C.F."/>
            <person name="Ardell D.H."/>
            <person name="Arguello R."/>
            <person name="Artieri C.G."/>
            <person name="Barbash D.A."/>
            <person name="Barker D."/>
            <person name="Barsanti P."/>
            <person name="Batterham P."/>
            <person name="Batzoglou S."/>
            <person name="Begun D."/>
            <person name="Bhutkar A."/>
            <person name="Blanco E."/>
            <person name="Bosak S.A."/>
            <person name="Bradley R.K."/>
            <person name="Brand A.D."/>
            <person name="Brent M.R."/>
            <person name="Brooks A.N."/>
            <person name="Brown R.H."/>
            <person name="Butlin R.K."/>
            <person name="Caggese C."/>
            <person name="Calvi B.R."/>
            <person name="Bernardo de Carvalho A."/>
            <person name="Caspi A."/>
            <person name="Castrezana S."/>
            <person name="Celniker S.E."/>
            <person name="Chang J.L."/>
            <person name="Chapple C."/>
            <person name="Chatterji S."/>
            <person name="Chinwalla A."/>
            <person name="Civetta A."/>
            <person name="Clifton S.W."/>
            <person name="Comeron J.M."/>
            <person name="Costello J.C."/>
            <person name="Coyne J.A."/>
            <person name="Daub J."/>
            <person name="David R.G."/>
            <person name="Delcher A.L."/>
            <person name="Delehaunty K."/>
            <person name="Do C.B."/>
            <person name="Ebling H."/>
            <person name="Edwards K."/>
            <person name="Eickbush T."/>
            <person name="Evans J.D."/>
            <person name="Filipski A."/>
            <person name="Findeiss S."/>
            <person name="Freyhult E."/>
            <person name="Fulton L."/>
            <person name="Fulton R."/>
            <person name="Garcia A.C."/>
            <person name="Gardiner A."/>
            <person name="Garfield D.A."/>
            <person name="Garvin B.E."/>
            <person name="Gibson G."/>
            <person name="Gilbert D."/>
            <person name="Gnerre S."/>
            <person name="Godfrey J."/>
            <person name="Good R."/>
            <person name="Gotea V."/>
            <person name="Gravely B."/>
            <person name="Greenberg A.J."/>
            <person name="Griffiths-Jones S."/>
            <person name="Gross S."/>
            <person name="Guigo R."/>
            <person name="Gustafson E.A."/>
            <person name="Haerty W."/>
            <person name="Hahn M.W."/>
            <person name="Halligan D.L."/>
            <person name="Halpern A.L."/>
            <person name="Halter G.M."/>
            <person name="Han M.V."/>
            <person name="Heger A."/>
            <person name="Hillier L."/>
            <person name="Hinrichs A.S."/>
            <person name="Holmes I."/>
            <person name="Hoskins R.A."/>
            <person name="Hubisz M.J."/>
            <person name="Hultmark D."/>
            <person name="Huntley M.A."/>
            <person name="Jaffe D.B."/>
            <person name="Jagadeeshan S."/>
            <person name="Jeck W.R."/>
            <person name="Johnson J."/>
            <person name="Jones C.D."/>
            <person name="Jordan W.C."/>
            <person name="Karpen G.H."/>
            <person name="Kataoka E."/>
            <person name="Keightley P.D."/>
            <person name="Kheradpour P."/>
            <person name="Kirkness E.F."/>
            <person name="Koerich L.B."/>
            <person name="Kristiansen K."/>
            <person name="Kudrna D."/>
            <person name="Kulathinal R.J."/>
            <person name="Kumar S."/>
            <person name="Kwok R."/>
            <person name="Lander E."/>
            <person name="Langley C.H."/>
            <person name="Lapoint R."/>
            <person name="Lazzaro B.P."/>
            <person name="Lee S.J."/>
            <person name="Levesque L."/>
            <person name="Li R."/>
            <person name="Lin C.F."/>
            <person name="Lin M.F."/>
            <person name="Lindblad-Toh K."/>
            <person name="Llopart A."/>
            <person name="Long M."/>
            <person name="Low L."/>
            <person name="Lozovsky E."/>
            <person name="Lu J."/>
            <person name="Luo M."/>
            <person name="Machado C.A."/>
            <person name="Makalowski W."/>
            <person name="Marzo M."/>
            <person name="Matsuda M."/>
            <person name="Matzkin L."/>
            <person name="McAllister B."/>
            <person name="McBride C.S."/>
            <person name="McKernan B."/>
            <person name="McKernan K."/>
            <person name="Mendez-Lago M."/>
            <person name="Minx P."/>
            <person name="Mollenhauer M.U."/>
            <person name="Montooth K."/>
            <person name="Mount S.M."/>
            <person name="Mu X."/>
            <person name="Myers E."/>
            <person name="Negre B."/>
            <person name="Newfeld S."/>
            <person name="Nielsen R."/>
            <person name="Noor M.A."/>
            <person name="O'Grady P."/>
            <person name="Pachter L."/>
            <person name="Papaceit M."/>
            <person name="Parisi M.J."/>
            <person name="Parisi M."/>
            <person name="Parts L."/>
            <person name="Pedersen J.S."/>
            <person name="Pesole G."/>
            <person name="Phillippy A.M."/>
            <person name="Ponting C.P."/>
            <person name="Pop M."/>
            <person name="Porcelli D."/>
            <person name="Powell J.R."/>
            <person name="Prohaska S."/>
            <person name="Pruitt K."/>
            <person name="Puig M."/>
            <person name="Quesneville H."/>
            <person name="Ram K.R."/>
            <person name="Rand D."/>
            <person name="Rasmussen M.D."/>
            <person name="Reed L.K."/>
            <person name="Reenan R."/>
            <person name="Reily A."/>
            <person name="Remington K.A."/>
            <person name="Rieger T.T."/>
            <person name="Ritchie M.G."/>
            <person name="Robin C."/>
            <person name="Rogers Y.H."/>
            <person name="Rohde C."/>
            <person name="Rozas J."/>
            <person name="Rubenfield M.J."/>
            <person name="Ruiz A."/>
            <person name="Russo S."/>
            <person name="Salzberg S.L."/>
            <person name="Sanchez-Gracia A."/>
            <person name="Saranga D.J."/>
            <person name="Sato H."/>
            <person name="Schaeffer S.W."/>
            <person name="Schatz M.C."/>
            <person name="Schlenke T."/>
            <person name="Schwartz R."/>
            <person name="Segarra C."/>
            <person name="Singh R.S."/>
            <person name="Sirot L."/>
            <person name="Sirota M."/>
            <person name="Sisneros N.B."/>
            <person name="Smith C.D."/>
            <person name="Smith T.F."/>
            <person name="Spieth J."/>
            <person name="Stage D.E."/>
            <person name="Stark A."/>
            <person name="Stephan W."/>
            <person name="Strausberg R.L."/>
            <person name="Strempel S."/>
            <person name="Sturgill D."/>
            <person name="Sutton G."/>
            <person name="Sutton G.G."/>
            <person name="Tao W."/>
            <person name="Teichmann S."/>
            <person name="Tobari Y.N."/>
            <person name="Tomimura Y."/>
            <person name="Tsolas J.M."/>
            <person name="Valente V.L."/>
            <person name="Venter E."/>
            <person name="Venter J.C."/>
            <person name="Vicario S."/>
            <person name="Vieira F.G."/>
            <person name="Vilella A.J."/>
            <person name="Villasante A."/>
            <person name="Walenz B."/>
            <person name="Wang J."/>
            <person name="Wasserman M."/>
            <person name="Watts T."/>
            <person name="Wilson D."/>
            <person name="Wilson R.K."/>
            <person name="Wing R.A."/>
            <person name="Wolfner M.F."/>
            <person name="Wong A."/>
            <person name="Wong G.K."/>
            <person name="Wu C.I."/>
            <person name="Wu G."/>
            <person name="Yamamoto D."/>
            <person name="Yang H.P."/>
            <person name="Yang S.P."/>
            <person name="Yorke J.A."/>
            <person name="Yoshida K."/>
            <person name="Zdobnov E."/>
            <person name="Zhang P."/>
            <person name="Zhang Y."/>
            <person name="Zimin A.V."/>
            <person name="Baldwin J."/>
            <person name="Abdouelleil A."/>
            <person name="Abdulkadir J."/>
            <person name="Abebe A."/>
            <person name="Abera B."/>
            <person name="Abreu J."/>
            <person name="Acer S.C."/>
            <person name="Aftuck L."/>
            <person name="Alexander A."/>
            <person name="An P."/>
            <person name="Anderson E."/>
            <person name="Anderson S."/>
            <person name="Arachi H."/>
            <person name="Azer M."/>
            <person name="Bachantsang P."/>
            <person name="Barry A."/>
            <person name="Bayul T."/>
            <person name="Berlin A."/>
            <person name="Bessette D."/>
            <person name="Bloom T."/>
            <person name="Blye J."/>
            <person name="Boguslavskiy L."/>
            <person name="Bonnet C."/>
            <person name="Boukhgalter B."/>
            <person name="Bourzgui I."/>
            <person name="Brown A."/>
            <person name="Cahill P."/>
            <person name="Channer S."/>
            <person name="Cheshatsang Y."/>
            <person name="Chuda L."/>
            <person name="Citroen M."/>
            <person name="Collymore A."/>
            <person name="Cooke P."/>
            <person name="Costello M."/>
            <person name="D'Aco K."/>
            <person name="Daza R."/>
            <person name="De Haan G."/>
            <person name="DeGray S."/>
            <person name="DeMaso C."/>
            <person name="Dhargay N."/>
            <person name="Dooley K."/>
            <person name="Dooley E."/>
            <person name="Doricent M."/>
            <person name="Dorje P."/>
            <person name="Dorjee K."/>
            <person name="Dupes A."/>
            <person name="Elong R."/>
            <person name="Falk J."/>
            <person name="Farina A."/>
            <person name="Faro S."/>
            <person name="Ferguson D."/>
            <person name="Fisher S."/>
            <person name="Foley C.D."/>
            <person name="Franke A."/>
            <person name="Friedrich D."/>
            <person name="Gadbois L."/>
            <person name="Gearin G."/>
            <person name="Gearin C.R."/>
            <person name="Giannoukos G."/>
            <person name="Goode T."/>
            <person name="Graham J."/>
            <person name="Grandbois E."/>
            <person name="Grewal S."/>
            <person name="Gyaltsen K."/>
            <person name="Hafez N."/>
            <person name="Hagos B."/>
            <person name="Hall J."/>
            <person name="Henson C."/>
            <person name="Hollinger A."/>
            <person name="Honan T."/>
            <person name="Huard M.D."/>
            <person name="Hughes L."/>
            <person name="Hurhula B."/>
            <person name="Husby M.E."/>
            <person name="Kamat A."/>
            <person name="Kanga B."/>
            <person name="Kashin S."/>
            <person name="Khazanovich D."/>
            <person name="Kisner P."/>
            <person name="Lance K."/>
            <person name="Lara M."/>
            <person name="Lee W."/>
            <person name="Lennon N."/>
            <person name="Letendre F."/>
            <person name="LeVine R."/>
            <person name="Lipovsky A."/>
            <person name="Liu X."/>
            <person name="Liu J."/>
            <person name="Liu S."/>
            <person name="Lokyitsang T."/>
            <person name="Lokyitsang Y."/>
            <person name="Lubonja R."/>
            <person name="Lui A."/>
            <person name="MacDonald P."/>
            <person name="Magnisalis V."/>
            <person name="Maru K."/>
            <person name="Matthews C."/>
            <person name="McCusker W."/>
            <person name="McDonough S."/>
            <person name="Mehta T."/>
            <person name="Meldrim J."/>
            <person name="Meneus L."/>
            <person name="Mihai O."/>
            <person name="Mihalev A."/>
            <person name="Mihova T."/>
            <person name="Mittelman R."/>
            <person name="Mlenga V."/>
            <person name="Montmayeur A."/>
            <person name="Mulrain L."/>
            <person name="Navidi A."/>
            <person name="Naylor J."/>
            <person name="Negash T."/>
            <person name="Nguyen T."/>
            <person name="Nguyen N."/>
            <person name="Nicol R."/>
            <person name="Norbu C."/>
            <person name="Norbu N."/>
            <person name="Novod N."/>
            <person name="O'Neill B."/>
            <person name="Osman S."/>
            <person name="Markiewicz E."/>
            <person name="Oyono O.L."/>
            <person name="Patti C."/>
            <person name="Phunkhang P."/>
            <person name="Pierre F."/>
            <person name="Priest M."/>
            <person name="Raghuraman S."/>
            <person name="Rege F."/>
            <person name="Reyes R."/>
            <person name="Rise C."/>
            <person name="Rogov P."/>
            <person name="Ross K."/>
            <person name="Ryan E."/>
            <person name="Settipalli S."/>
            <person name="Shea T."/>
            <person name="Sherpa N."/>
            <person name="Shi L."/>
            <person name="Shih D."/>
            <person name="Sparrow T."/>
            <person name="Spaulding J."/>
            <person name="Stalker J."/>
            <person name="Stange-Thomann N."/>
            <person name="Stavropoulos S."/>
            <person name="Stone C."/>
            <person name="Strader C."/>
            <person name="Tesfaye S."/>
            <person name="Thomson T."/>
            <person name="Thoulutsang Y."/>
            <person name="Thoulutsang D."/>
            <person name="Topham K."/>
            <person name="Topping I."/>
            <person name="Tsamla T."/>
            <person name="Vassiliev H."/>
            <person name="Vo A."/>
            <person name="Wangchuk T."/>
            <person name="Wangdi T."/>
            <person name="Weiand M."/>
            <person name="Wilkinson J."/>
            <person name="Wilson A."/>
            <person name="Yadav S."/>
            <person name="Young G."/>
            <person name="Yu Q."/>
            <person name="Zembek L."/>
            <person name="Zhong D."/>
            <person name="Zimmer A."/>
            <person name="Zwirko Z."/>
            <person name="Jaffe D.B."/>
            <person name="Alvarez P."/>
            <person name="Brockman W."/>
            <person name="Butler J."/>
            <person name="Chin C."/>
            <person name="Gnerre S."/>
            <person name="Grabherr M."/>
            <person name="Kleber M."/>
            <person name="Mauceli E."/>
            <person name="MacCallum I."/>
        </authorList>
    </citation>
    <scope>NUCLEOTIDE SEQUENCE [LARGE SCALE GENOMIC DNA]</scope>
    <source>
        <strain evidence="3">Tucson 14024-0371.13</strain>
    </source>
</reference>
<name>A0A0P9AFM7_DROAN</name>
<protein>
    <submittedName>
        <fullName evidence="2">Uncharacterized protein</fullName>
    </submittedName>
</protein>
<evidence type="ECO:0000313" key="2">
    <source>
        <dbReference type="EMBL" id="KPU76665.1"/>
    </source>
</evidence>
<dbReference type="SMR" id="A0A0P9AFM7"/>
<dbReference type="OrthoDB" id="5357315at2759"/>
<evidence type="ECO:0000256" key="1">
    <source>
        <dbReference type="SAM" id="MobiDB-lite"/>
    </source>
</evidence>
<feature type="region of interest" description="Disordered" evidence="1">
    <location>
        <begin position="155"/>
        <end position="215"/>
    </location>
</feature>
<dbReference type="STRING" id="7217.A0A0P9AFM7"/>
<dbReference type="InParanoid" id="A0A0P9AFM7"/>
<sequence>MTISDSRSSGNVNAIICSKPAPVLLVNGLPITFLGSEESILEYQPDPPEGVTALAATASAPATESGGSAPAPSRALADLIHSRDFVIDFPRVFVLDSGSVVGARDVLFPERLPERSQSSLSLRQARDWMSLMSNKLEEQQGLRRLRKDEMQQQLLTARDSARHRRSRSADGRYSTGCFGGRQRQATAPGQPQLHSQLQPQPQLQPDATQLRRTSSTQALQQLTDASYAQSRQRQRETFDFARTRRRFMRRESDEISLRSLPRRGAGAGNAPPPPPPQRGREVAGGAAPSNDQVTIQINGEGVDLNE</sequence>
<feature type="compositionally biased region" description="Low complexity" evidence="1">
    <location>
        <begin position="190"/>
        <end position="210"/>
    </location>
</feature>
<dbReference type="EMBL" id="CH902619">
    <property type="protein sequence ID" value="KPU76665.1"/>
    <property type="molecule type" value="Genomic_DNA"/>
</dbReference>
<evidence type="ECO:0000313" key="3">
    <source>
        <dbReference type="Proteomes" id="UP000007801"/>
    </source>
</evidence>
<organism evidence="2 3">
    <name type="scientific">Drosophila ananassae</name>
    <name type="common">Fruit fly</name>
    <dbReference type="NCBI Taxonomy" id="7217"/>
    <lineage>
        <taxon>Eukaryota</taxon>
        <taxon>Metazoa</taxon>
        <taxon>Ecdysozoa</taxon>
        <taxon>Arthropoda</taxon>
        <taxon>Hexapoda</taxon>
        <taxon>Insecta</taxon>
        <taxon>Pterygota</taxon>
        <taxon>Neoptera</taxon>
        <taxon>Endopterygota</taxon>
        <taxon>Diptera</taxon>
        <taxon>Brachycera</taxon>
        <taxon>Muscomorpha</taxon>
        <taxon>Ephydroidea</taxon>
        <taxon>Drosophilidae</taxon>
        <taxon>Drosophila</taxon>
        <taxon>Sophophora</taxon>
    </lineage>
</organism>
<feature type="region of interest" description="Disordered" evidence="1">
    <location>
        <begin position="250"/>
        <end position="306"/>
    </location>
</feature>
<keyword evidence="3" id="KW-1185">Reference proteome</keyword>
<dbReference type="Proteomes" id="UP000007801">
    <property type="component" value="Unassembled WGS sequence"/>
</dbReference>
<proteinExistence type="predicted"/>